<dbReference type="EMBL" id="JAOTIF010000002">
    <property type="protein sequence ID" value="MCU7548431.1"/>
    <property type="molecule type" value="Genomic_DNA"/>
</dbReference>
<feature type="region of interest" description="Disordered" evidence="2">
    <location>
        <begin position="1"/>
        <end position="26"/>
    </location>
</feature>
<evidence type="ECO:0000256" key="2">
    <source>
        <dbReference type="SAM" id="MobiDB-lite"/>
    </source>
</evidence>
<evidence type="ECO:0000256" key="1">
    <source>
        <dbReference type="PROSITE-ProRule" id="PRU00110"/>
    </source>
</evidence>
<dbReference type="GO" id="GO:0004672">
    <property type="term" value="F:protein kinase activity"/>
    <property type="evidence" value="ECO:0007669"/>
    <property type="project" value="UniProtKB-ARBA"/>
</dbReference>
<dbReference type="InterPro" id="IPR008207">
    <property type="entry name" value="Sig_transdc_His_kin_Hpt_dom"/>
</dbReference>
<protein>
    <submittedName>
        <fullName evidence="4">Hpt domain-containing protein</fullName>
    </submittedName>
</protein>
<reference evidence="4" key="1">
    <citation type="submission" date="2022-09" db="EMBL/GenBank/DDBJ databases">
        <authorList>
            <person name="Yuan C."/>
            <person name="Ke Z."/>
        </authorList>
    </citation>
    <scope>NUCLEOTIDE SEQUENCE</scope>
    <source>
        <strain evidence="4">LB-8</strain>
    </source>
</reference>
<sequence length="146" mass="16568">MTAQFAQFQDGEPNNENNNSRKDEIVHDKETGLKYVDLVYLHELSGNDKEFEKQMLQQITLQAPMEVDQLEQAIKSADFINAKKIAHSLKSTVGYIGLADELHPNLERIEKSALAANLEVMSENFIQVKQVTIEAVKEVHTLLQNM</sequence>
<dbReference type="Pfam" id="PF01627">
    <property type="entry name" value="Hpt"/>
    <property type="match status" value="1"/>
</dbReference>
<dbReference type="InterPro" id="IPR036641">
    <property type="entry name" value="HPT_dom_sf"/>
</dbReference>
<gene>
    <name evidence="4" type="ORF">OCK74_04855</name>
</gene>
<proteinExistence type="predicted"/>
<evidence type="ECO:0000313" key="5">
    <source>
        <dbReference type="Proteomes" id="UP001155483"/>
    </source>
</evidence>
<dbReference type="RefSeq" id="WP_279295878.1">
    <property type="nucleotide sequence ID" value="NZ_JAOTIF010000002.1"/>
</dbReference>
<evidence type="ECO:0000259" key="3">
    <source>
        <dbReference type="PROSITE" id="PS50894"/>
    </source>
</evidence>
<dbReference type="AlphaFoldDB" id="A0A9X2XU13"/>
<feature type="compositionally biased region" description="Polar residues" evidence="2">
    <location>
        <begin position="1"/>
        <end position="18"/>
    </location>
</feature>
<keyword evidence="1" id="KW-0597">Phosphoprotein</keyword>
<dbReference type="Proteomes" id="UP001155483">
    <property type="component" value="Unassembled WGS sequence"/>
</dbReference>
<feature type="modified residue" description="Phosphohistidine" evidence="1">
    <location>
        <position position="87"/>
    </location>
</feature>
<accession>A0A9X2XU13</accession>
<keyword evidence="5" id="KW-1185">Reference proteome</keyword>
<organism evidence="4 5">
    <name type="scientific">Paraflavisolibacter caeni</name>
    <dbReference type="NCBI Taxonomy" id="2982496"/>
    <lineage>
        <taxon>Bacteria</taxon>
        <taxon>Pseudomonadati</taxon>
        <taxon>Bacteroidota</taxon>
        <taxon>Chitinophagia</taxon>
        <taxon>Chitinophagales</taxon>
        <taxon>Chitinophagaceae</taxon>
        <taxon>Paraflavisolibacter</taxon>
    </lineage>
</organism>
<evidence type="ECO:0000313" key="4">
    <source>
        <dbReference type="EMBL" id="MCU7548431.1"/>
    </source>
</evidence>
<dbReference type="Gene3D" id="1.20.120.160">
    <property type="entry name" value="HPT domain"/>
    <property type="match status" value="1"/>
</dbReference>
<feature type="domain" description="HPt" evidence="3">
    <location>
        <begin position="48"/>
        <end position="146"/>
    </location>
</feature>
<dbReference type="PROSITE" id="PS50894">
    <property type="entry name" value="HPT"/>
    <property type="match status" value="1"/>
</dbReference>
<name>A0A9X2XU13_9BACT</name>
<dbReference type="GO" id="GO:0000160">
    <property type="term" value="P:phosphorelay signal transduction system"/>
    <property type="evidence" value="ECO:0007669"/>
    <property type="project" value="InterPro"/>
</dbReference>
<reference evidence="4" key="2">
    <citation type="submission" date="2023-04" db="EMBL/GenBank/DDBJ databases">
        <title>Paracnuella aquatica gen. nov., sp. nov., a member of the family Chitinophagaceae isolated from a hot spring.</title>
        <authorList>
            <person name="Wang C."/>
        </authorList>
    </citation>
    <scope>NUCLEOTIDE SEQUENCE</scope>
    <source>
        <strain evidence="4">LB-8</strain>
    </source>
</reference>
<comment type="caution">
    <text evidence="4">The sequence shown here is derived from an EMBL/GenBank/DDBJ whole genome shotgun (WGS) entry which is preliminary data.</text>
</comment>
<dbReference type="SUPFAM" id="SSF47226">
    <property type="entry name" value="Histidine-containing phosphotransfer domain, HPT domain"/>
    <property type="match status" value="1"/>
</dbReference>